<dbReference type="Proteomes" id="UP000229401">
    <property type="component" value="Unassembled WGS sequence"/>
</dbReference>
<dbReference type="EMBL" id="PFLI01000060">
    <property type="protein sequence ID" value="PIY72301.1"/>
    <property type="molecule type" value="Genomic_DNA"/>
</dbReference>
<proteinExistence type="predicted"/>
<keyword evidence="1" id="KW-0812">Transmembrane</keyword>
<comment type="caution">
    <text evidence="2">The sequence shown here is derived from an EMBL/GenBank/DDBJ whole genome shotgun (WGS) entry which is preliminary data.</text>
</comment>
<evidence type="ECO:0000313" key="2">
    <source>
        <dbReference type="EMBL" id="PIY72301.1"/>
    </source>
</evidence>
<gene>
    <name evidence="2" type="ORF">COY87_01650</name>
</gene>
<name>A0A2M7QK44_9BACT</name>
<keyword evidence="1" id="KW-0472">Membrane</keyword>
<evidence type="ECO:0000313" key="3">
    <source>
        <dbReference type="Proteomes" id="UP000229401"/>
    </source>
</evidence>
<accession>A0A2M7QK44</accession>
<reference evidence="3" key="1">
    <citation type="submission" date="2017-09" db="EMBL/GenBank/DDBJ databases">
        <title>Depth-based differentiation of microbial function through sediment-hosted aquifers and enrichment of novel symbionts in the deep terrestrial subsurface.</title>
        <authorList>
            <person name="Probst A.J."/>
            <person name="Ladd B."/>
            <person name="Jarett J.K."/>
            <person name="Geller-Mcgrath D.E."/>
            <person name="Sieber C.M.K."/>
            <person name="Emerson J.B."/>
            <person name="Anantharaman K."/>
            <person name="Thomas B.C."/>
            <person name="Malmstrom R."/>
            <person name="Stieglmeier M."/>
            <person name="Klingl A."/>
            <person name="Woyke T."/>
            <person name="Ryan C.M."/>
            <person name="Banfield J.F."/>
        </authorList>
    </citation>
    <scope>NUCLEOTIDE SEQUENCE [LARGE SCALE GENOMIC DNA]</scope>
</reference>
<protein>
    <submittedName>
        <fullName evidence="2">Uncharacterized protein</fullName>
    </submittedName>
</protein>
<evidence type="ECO:0000256" key="1">
    <source>
        <dbReference type="SAM" id="Phobius"/>
    </source>
</evidence>
<organism evidence="2 3">
    <name type="scientific">Candidatus Roizmanbacteria bacterium CG_4_10_14_0_8_um_filter_33_9</name>
    <dbReference type="NCBI Taxonomy" id="1974826"/>
    <lineage>
        <taxon>Bacteria</taxon>
        <taxon>Candidatus Roizmaniibacteriota</taxon>
    </lineage>
</organism>
<feature type="transmembrane region" description="Helical" evidence="1">
    <location>
        <begin position="26"/>
        <end position="48"/>
    </location>
</feature>
<dbReference type="AlphaFoldDB" id="A0A2M7QK44"/>
<sequence>MLLKINKKNCMRKKINRHKFTSLEKILLLILGIIVFKFIISFVNLPLLNFIPELKTEAALKRKYLVLVRLEDNKEYSKVYNLLSNELQKEKSLSDYLESMEKSDKKNNVKSSQVYINKIILDGNAGYIDRTKTNCLNENCSQTKIQRNYKKWVYENYHWRVANTPAPRCIRKEPYNIAPEFERALNLMKQRFNDWYKQYNTENLADWSYLNCLDIQYSNTDKTEGIFTLDEEGSNIDRLLIKVDYSYRNNDDLLTAFVLVHETTHANNYLNSIMSGDKISCVEDEVSSFYNQLLLGGLFNQEERESLNRRLQKGYNNLNNQLKISWDLLDLKDKARKICRTEDFNNCVMKEVIPLIEDMVRNNPYYQKQCGLN</sequence>
<keyword evidence="1" id="KW-1133">Transmembrane helix</keyword>